<dbReference type="EMBL" id="JABEYC010000260">
    <property type="protein sequence ID" value="KAF4980030.1"/>
    <property type="molecule type" value="Genomic_DNA"/>
</dbReference>
<proteinExistence type="predicted"/>
<reference evidence="1" key="1">
    <citation type="journal article" date="2020" name="BMC Genomics">
        <title>Correction to: Identification and distribution of gene clusters required for synthesis of sphingolipid metabolism inhibitors in diverse species of the filamentous fungus Fusarium.</title>
        <authorList>
            <person name="Kim H.S."/>
            <person name="Lohmar J.M."/>
            <person name="Busman M."/>
            <person name="Brown D.W."/>
            <person name="Naumann T.A."/>
            <person name="Divon H.H."/>
            <person name="Lysoe E."/>
            <person name="Uhlig S."/>
            <person name="Proctor R.H."/>
        </authorList>
    </citation>
    <scope>NUCLEOTIDE SEQUENCE</scope>
    <source>
        <strain evidence="1">NRRL 22465</strain>
    </source>
</reference>
<protein>
    <submittedName>
        <fullName evidence="1">Uncharacterized protein</fullName>
    </submittedName>
</protein>
<dbReference type="AlphaFoldDB" id="A0A8H4XM50"/>
<dbReference type="Proteomes" id="UP000635477">
    <property type="component" value="Unassembled WGS sequence"/>
</dbReference>
<accession>A0A8H4XM50</accession>
<organism evidence="1 2">
    <name type="scientific">Fusarium zealandicum</name>
    <dbReference type="NCBI Taxonomy" id="1053134"/>
    <lineage>
        <taxon>Eukaryota</taxon>
        <taxon>Fungi</taxon>
        <taxon>Dikarya</taxon>
        <taxon>Ascomycota</taxon>
        <taxon>Pezizomycotina</taxon>
        <taxon>Sordariomycetes</taxon>
        <taxon>Hypocreomycetidae</taxon>
        <taxon>Hypocreales</taxon>
        <taxon>Nectriaceae</taxon>
        <taxon>Fusarium</taxon>
        <taxon>Fusarium staphyleae species complex</taxon>
    </lineage>
</organism>
<comment type="caution">
    <text evidence="1">The sequence shown here is derived from an EMBL/GenBank/DDBJ whole genome shotgun (WGS) entry which is preliminary data.</text>
</comment>
<name>A0A8H4XM50_9HYPO</name>
<evidence type="ECO:0000313" key="2">
    <source>
        <dbReference type="Proteomes" id="UP000635477"/>
    </source>
</evidence>
<evidence type="ECO:0000313" key="1">
    <source>
        <dbReference type="EMBL" id="KAF4980030.1"/>
    </source>
</evidence>
<keyword evidence="2" id="KW-1185">Reference proteome</keyword>
<reference evidence="1" key="2">
    <citation type="submission" date="2020-05" db="EMBL/GenBank/DDBJ databases">
        <authorList>
            <person name="Kim H.-S."/>
            <person name="Proctor R.H."/>
            <person name="Brown D.W."/>
        </authorList>
    </citation>
    <scope>NUCLEOTIDE SEQUENCE</scope>
    <source>
        <strain evidence="1">NRRL 22465</strain>
    </source>
</reference>
<sequence>MPSVDVVVSILSRFGRDSANQRSTISYMTIWMLENNLHEPPAAALIKPAQNVAEIPGPKQMVASTAVALDWLRDTPAVSSQMPLLVRSDNPAVALGGNRGADQAQGWIARDSDEDDASSTLFRAPLEVGHAEAELSLRVDGTLASGAAVLLLA</sequence>
<gene>
    <name evidence="1" type="ORF">FZEAL_3892</name>
</gene>